<gene>
    <name evidence="8" type="ORF">GM160_00580</name>
</gene>
<dbReference type="Pfam" id="PF12823">
    <property type="entry name" value="DUF3817"/>
    <property type="match status" value="1"/>
</dbReference>
<keyword evidence="5 6" id="KW-0472">Membrane</keyword>
<reference evidence="8 9" key="1">
    <citation type="submission" date="2019-11" db="EMBL/GenBank/DDBJ databases">
        <authorList>
            <person name="Zhang J."/>
            <person name="Sun C."/>
        </authorList>
    </citation>
    <scope>NUCLEOTIDE SEQUENCE [LARGE SCALE GENOMIC DNA]</scope>
    <source>
        <strain evidence="9">sp2</strain>
    </source>
</reference>
<evidence type="ECO:0000256" key="6">
    <source>
        <dbReference type="SAM" id="Phobius"/>
    </source>
</evidence>
<dbReference type="KEGG" id="ghl:GM160_00580"/>
<keyword evidence="4 6" id="KW-1133">Transmembrane helix</keyword>
<organism evidence="8 9">
    <name type="scientific">Guyparkeria halophila</name>
    <dbReference type="NCBI Taxonomy" id="47960"/>
    <lineage>
        <taxon>Bacteria</taxon>
        <taxon>Pseudomonadati</taxon>
        <taxon>Pseudomonadota</taxon>
        <taxon>Gammaproteobacteria</taxon>
        <taxon>Chromatiales</taxon>
        <taxon>Thioalkalibacteraceae</taxon>
        <taxon>Guyparkeria</taxon>
    </lineage>
</organism>
<evidence type="ECO:0000259" key="7">
    <source>
        <dbReference type="Pfam" id="PF12823"/>
    </source>
</evidence>
<comment type="subcellular location">
    <subcellularLocation>
        <location evidence="1">Cell membrane</location>
        <topology evidence="1">Multi-pass membrane protein</topology>
    </subcellularLocation>
</comment>
<dbReference type="RefSeq" id="WP_156227358.1">
    <property type="nucleotide sequence ID" value="NZ_CP046415.1"/>
</dbReference>
<feature type="transmembrane region" description="Helical" evidence="6">
    <location>
        <begin position="44"/>
        <end position="67"/>
    </location>
</feature>
<dbReference type="InterPro" id="IPR023845">
    <property type="entry name" value="DUF3817_TM"/>
</dbReference>
<sequence length="104" mass="11363">MRCRPWKENDSSAADERLAPARLKARRAVSDSCRPSPADLPEAVSVVGPVHGVLFLWTMAVLAITLYRRLLPIPHGAVVAIAAFIPFGGLFSHHLVKRRLAEGN</sequence>
<evidence type="ECO:0000256" key="2">
    <source>
        <dbReference type="ARBA" id="ARBA00022475"/>
    </source>
</evidence>
<keyword evidence="2" id="KW-1003">Cell membrane</keyword>
<evidence type="ECO:0000256" key="3">
    <source>
        <dbReference type="ARBA" id="ARBA00022692"/>
    </source>
</evidence>
<dbReference type="GO" id="GO:0005886">
    <property type="term" value="C:plasma membrane"/>
    <property type="evidence" value="ECO:0007669"/>
    <property type="project" value="UniProtKB-SubCell"/>
</dbReference>
<accession>A0A6I6D190</accession>
<name>A0A6I6D190_9GAMM</name>
<evidence type="ECO:0000256" key="1">
    <source>
        <dbReference type="ARBA" id="ARBA00004651"/>
    </source>
</evidence>
<evidence type="ECO:0000313" key="8">
    <source>
        <dbReference type="EMBL" id="QGT77494.1"/>
    </source>
</evidence>
<dbReference type="AlphaFoldDB" id="A0A6I6D190"/>
<keyword evidence="9" id="KW-1185">Reference proteome</keyword>
<keyword evidence="3 6" id="KW-0812">Transmembrane</keyword>
<proteinExistence type="predicted"/>
<dbReference type="Proteomes" id="UP000427716">
    <property type="component" value="Chromosome"/>
</dbReference>
<dbReference type="EMBL" id="CP046415">
    <property type="protein sequence ID" value="QGT77494.1"/>
    <property type="molecule type" value="Genomic_DNA"/>
</dbReference>
<feature type="domain" description="DUF3817" evidence="7">
    <location>
        <begin position="43"/>
        <end position="98"/>
    </location>
</feature>
<feature type="transmembrane region" description="Helical" evidence="6">
    <location>
        <begin position="73"/>
        <end position="91"/>
    </location>
</feature>
<evidence type="ECO:0000256" key="4">
    <source>
        <dbReference type="ARBA" id="ARBA00022989"/>
    </source>
</evidence>
<dbReference type="NCBIfam" id="TIGR03954">
    <property type="entry name" value="integ_memb_HG"/>
    <property type="match status" value="1"/>
</dbReference>
<evidence type="ECO:0000256" key="5">
    <source>
        <dbReference type="ARBA" id="ARBA00023136"/>
    </source>
</evidence>
<protein>
    <submittedName>
        <fullName evidence="8">DUF3817 domain-containing protein</fullName>
    </submittedName>
</protein>
<evidence type="ECO:0000313" key="9">
    <source>
        <dbReference type="Proteomes" id="UP000427716"/>
    </source>
</evidence>